<proteinExistence type="predicted"/>
<dbReference type="AntiFam" id="ANF00205">
    <property type="entry name" value="Shadow ORF (opposite nemA)"/>
</dbReference>
<dbReference type="AlphaFoldDB" id="A0A109W879"/>
<accession>A0A109W879</accession>
<dbReference type="KEGG" id="ard:AXF14_11120"/>
<organism evidence="1 2">
    <name type="scientific">Actinomyces radicidentis</name>
    <dbReference type="NCBI Taxonomy" id="111015"/>
    <lineage>
        <taxon>Bacteria</taxon>
        <taxon>Bacillati</taxon>
        <taxon>Actinomycetota</taxon>
        <taxon>Actinomycetes</taxon>
        <taxon>Actinomycetales</taxon>
        <taxon>Actinomycetaceae</taxon>
        <taxon>Actinomyces</taxon>
    </lineage>
</organism>
<protein>
    <submittedName>
        <fullName evidence="1">Uncharacterized protein</fullName>
    </submittedName>
</protein>
<name>A0A109W879_ACTRD</name>
<sequence length="140" mass="14545">MLPVVMTGVPNFSLKAHGDRGVRADVLADLGDDLLGQAGGVLRGAAVLVLALVVVGREELVEQVGVARVDLDRVEAGLLDAAGGGAELADDVVELLDRGRAGRVAPTLDGMREAEIGWAPMRSSMAEAPAWLIWIETIGP</sequence>
<dbReference type="Proteomes" id="UP000065220">
    <property type="component" value="Chromosome"/>
</dbReference>
<gene>
    <name evidence="1" type="ORF">AXF14_11120</name>
</gene>
<evidence type="ECO:0000313" key="1">
    <source>
        <dbReference type="EMBL" id="AMD88023.1"/>
    </source>
</evidence>
<keyword evidence="2" id="KW-1185">Reference proteome</keyword>
<evidence type="ECO:0000313" key="2">
    <source>
        <dbReference type="Proteomes" id="UP000065220"/>
    </source>
</evidence>
<reference evidence="2" key="1">
    <citation type="submission" date="2016-02" db="EMBL/GenBank/DDBJ databases">
        <authorList>
            <person name="Holder M.E."/>
            <person name="Ajami N.J."/>
            <person name="Petrosino J.F."/>
        </authorList>
    </citation>
    <scope>NUCLEOTIDE SEQUENCE [LARGE SCALE GENOMIC DNA]</scope>
    <source>
        <strain evidence="2">CCUG 36733</strain>
    </source>
</reference>
<dbReference type="EMBL" id="CP014228">
    <property type="protein sequence ID" value="AMD88023.1"/>
    <property type="molecule type" value="Genomic_DNA"/>
</dbReference>